<dbReference type="Proteomes" id="UP000029736">
    <property type="component" value="Unassembled WGS sequence"/>
</dbReference>
<name>A0A098S0G4_9BACT</name>
<reference evidence="1 2" key="1">
    <citation type="journal article" date="2014" name="Int. J. Syst. Evol. Microbiol.">
        <title>Phaeodactylibacter xiamenensis gen. nov., sp. nov., a member of the family Saprospiraceae isolated from the marine alga Phaeodactylum tricornutum.</title>
        <authorList>
            <person name="Chen Z.Jr."/>
            <person name="Lei X."/>
            <person name="Lai Q."/>
            <person name="Li Y."/>
            <person name="Zhang B."/>
            <person name="Zhang J."/>
            <person name="Zhang H."/>
            <person name="Yang L."/>
            <person name="Zheng W."/>
            <person name="Tian Y."/>
            <person name="Yu Z."/>
            <person name="Xu H.Jr."/>
            <person name="Zheng T."/>
        </authorList>
    </citation>
    <scope>NUCLEOTIDE SEQUENCE [LARGE SCALE GENOMIC DNA]</scope>
    <source>
        <strain evidence="1 2">KD52</strain>
    </source>
</reference>
<dbReference type="EMBL" id="JPOS01000084">
    <property type="protein sequence ID" value="KGE85631.1"/>
    <property type="molecule type" value="Genomic_DNA"/>
</dbReference>
<gene>
    <name evidence="1" type="ORF">IX84_26450</name>
</gene>
<sequence length="165" mass="18671">MIGAAILATSLNFLHAQSDEKSERRPFTERIYGELSFGWLRVEMTNWMGNLAVGYRITPHIYLGVERVPGFSSQNIGRSHGVGDGWGIQSQLRLGKWYAFGGKGYLGSAGIGTDGPELNFTYELPSSFSYFRYGMKYCFNQWFSLGFQYAQSDYFDGYACRRPTT</sequence>
<protein>
    <recommendedName>
        <fullName evidence="3">Outer membrane protein beta-barrel domain-containing protein</fullName>
    </recommendedName>
</protein>
<organism evidence="1 2">
    <name type="scientific">Phaeodactylibacter xiamenensis</name>
    <dbReference type="NCBI Taxonomy" id="1524460"/>
    <lineage>
        <taxon>Bacteria</taxon>
        <taxon>Pseudomonadati</taxon>
        <taxon>Bacteroidota</taxon>
        <taxon>Saprospiria</taxon>
        <taxon>Saprospirales</taxon>
        <taxon>Haliscomenobacteraceae</taxon>
        <taxon>Phaeodactylibacter</taxon>
    </lineage>
</organism>
<evidence type="ECO:0008006" key="3">
    <source>
        <dbReference type="Google" id="ProtNLM"/>
    </source>
</evidence>
<dbReference type="STRING" id="1524460.IX84_26450"/>
<accession>A0A098S0G4</accession>
<dbReference type="AlphaFoldDB" id="A0A098S0G4"/>
<comment type="caution">
    <text evidence="1">The sequence shown here is derived from an EMBL/GenBank/DDBJ whole genome shotgun (WGS) entry which is preliminary data.</text>
</comment>
<keyword evidence="2" id="KW-1185">Reference proteome</keyword>
<evidence type="ECO:0000313" key="2">
    <source>
        <dbReference type="Proteomes" id="UP000029736"/>
    </source>
</evidence>
<evidence type="ECO:0000313" key="1">
    <source>
        <dbReference type="EMBL" id="KGE85631.1"/>
    </source>
</evidence>
<proteinExistence type="predicted"/>